<comment type="caution">
    <text evidence="9">The sequence shown here is derived from an EMBL/GenBank/DDBJ whole genome shotgun (WGS) entry which is preliminary data.</text>
</comment>
<feature type="transmembrane region" description="Helical" evidence="7">
    <location>
        <begin position="111"/>
        <end position="128"/>
    </location>
</feature>
<dbReference type="Pfam" id="PF07690">
    <property type="entry name" value="MFS_1"/>
    <property type="match status" value="1"/>
</dbReference>
<dbReference type="AlphaFoldDB" id="A0A9P6VMB6"/>
<feature type="compositionally biased region" description="Basic and acidic residues" evidence="6">
    <location>
        <begin position="1"/>
        <end position="10"/>
    </location>
</feature>
<comment type="subcellular location">
    <subcellularLocation>
        <location evidence="1">Membrane</location>
        <topology evidence="1">Multi-pass membrane protein</topology>
    </subcellularLocation>
</comment>
<dbReference type="OrthoDB" id="10262656at2759"/>
<feature type="domain" description="Major facilitator superfamily (MFS) profile" evidence="8">
    <location>
        <begin position="67"/>
        <end position="566"/>
    </location>
</feature>
<dbReference type="PANTHER" id="PTHR23504:SF16">
    <property type="entry name" value="TRANSPORTER, PUTATIVE (AFU_ORTHOLOGUE AFUA_1G13970)-RELATED"/>
    <property type="match status" value="1"/>
</dbReference>
<feature type="transmembrane region" description="Helical" evidence="7">
    <location>
        <begin position="140"/>
        <end position="159"/>
    </location>
</feature>
<dbReference type="PROSITE" id="PS50850">
    <property type="entry name" value="MFS"/>
    <property type="match status" value="1"/>
</dbReference>
<feature type="transmembrane region" description="Helical" evidence="7">
    <location>
        <begin position="399"/>
        <end position="421"/>
    </location>
</feature>
<evidence type="ECO:0000313" key="10">
    <source>
        <dbReference type="Proteomes" id="UP000785200"/>
    </source>
</evidence>
<organism evidence="9 10">
    <name type="scientific">Hyphodiscus hymeniophilus</name>
    <dbReference type="NCBI Taxonomy" id="353542"/>
    <lineage>
        <taxon>Eukaryota</taxon>
        <taxon>Fungi</taxon>
        <taxon>Dikarya</taxon>
        <taxon>Ascomycota</taxon>
        <taxon>Pezizomycotina</taxon>
        <taxon>Leotiomycetes</taxon>
        <taxon>Helotiales</taxon>
        <taxon>Hyphodiscaceae</taxon>
        <taxon>Hyphodiscus</taxon>
    </lineage>
</organism>
<dbReference type="EMBL" id="VNKQ01000006">
    <property type="protein sequence ID" value="KAG0650208.1"/>
    <property type="molecule type" value="Genomic_DNA"/>
</dbReference>
<feature type="transmembrane region" description="Helical" evidence="7">
    <location>
        <begin position="68"/>
        <end position="91"/>
    </location>
</feature>
<feature type="transmembrane region" description="Helical" evidence="7">
    <location>
        <begin position="248"/>
        <end position="270"/>
    </location>
</feature>
<feature type="region of interest" description="Disordered" evidence="6">
    <location>
        <begin position="573"/>
        <end position="595"/>
    </location>
</feature>
<protein>
    <submittedName>
        <fullName evidence="9">Major facilitator superfamily multidrug transporter mfsB</fullName>
    </submittedName>
</protein>
<proteinExistence type="predicted"/>
<dbReference type="GO" id="GO:0016020">
    <property type="term" value="C:membrane"/>
    <property type="evidence" value="ECO:0007669"/>
    <property type="project" value="UniProtKB-SubCell"/>
</dbReference>
<reference evidence="9" key="1">
    <citation type="submission" date="2019-07" db="EMBL/GenBank/DDBJ databases">
        <title>Hyphodiscus hymeniophilus genome sequencing and assembly.</title>
        <authorList>
            <person name="Kramer G."/>
            <person name="Nodwell J."/>
        </authorList>
    </citation>
    <scope>NUCLEOTIDE SEQUENCE</scope>
    <source>
        <strain evidence="9">ATCC 34498</strain>
    </source>
</reference>
<dbReference type="Proteomes" id="UP000785200">
    <property type="component" value="Unassembled WGS sequence"/>
</dbReference>
<dbReference type="SUPFAM" id="SSF103473">
    <property type="entry name" value="MFS general substrate transporter"/>
    <property type="match status" value="1"/>
</dbReference>
<dbReference type="PANTHER" id="PTHR23504">
    <property type="entry name" value="MAJOR FACILITATOR SUPERFAMILY DOMAIN-CONTAINING PROTEIN 10"/>
    <property type="match status" value="1"/>
</dbReference>
<dbReference type="InterPro" id="IPR020846">
    <property type="entry name" value="MFS_dom"/>
</dbReference>
<accession>A0A9P6VMB6</accession>
<evidence type="ECO:0000313" key="9">
    <source>
        <dbReference type="EMBL" id="KAG0650208.1"/>
    </source>
</evidence>
<keyword evidence="3 7" id="KW-0812">Transmembrane</keyword>
<feature type="region of interest" description="Disordered" evidence="6">
    <location>
        <begin position="1"/>
        <end position="26"/>
    </location>
</feature>
<sequence length="595" mass="64274">MPQVQTRDHSSGPSLSSHEPLPEPNSFSVLEDPVTDRIDEENTIVAHSFPTRKPLPVTWLSLPRKSQLFILFLCRLFDFLQVASLQAYLFYQLKSFDPELSDAAISSQAGILQGCFTGAQVATAMLWGKVADSSSGGRKLVLLVGLLGTGISCAGYGFATTFVQAALWRAFGGGINGIVGIIRTMIAEITKEKKYQSRAFLLLPMSFNVAGIIGPVMGGLLADPVKTLPGLFGPDAAFRMPWLEKYPYALPGVLNAIFLAITSLVVFFGIEETLKTRKDKFDLGIHLRSELFSLFSSSKPSTKYSMLSSEPTDAEGYPPPSPERKAMFKERVLPSHRLSFHRIFTRNVIFTLINIALFDFHLGSFTNLWSLFLSTPRDASFPSTAHLPFSFTGGLGMPASTVGVATSILGMLGMALQLFLYPAVHGRLGTLRSFRYSLILFPVAYAIAPYLVVLPSSSTAPSPAGGIFIWIGITLTLLLQVTARTFSLPATIILLNNCSPHPSVLGTVHGMGQSVSAAFRTIGPVVAGWWYGAGLEKNVVGAAWWATAGVAGAGCATAMLLYEGSGHEIFLPGEQDGEEETVEMEGLLSEGRQRT</sequence>
<feature type="transmembrane region" description="Helical" evidence="7">
    <location>
        <begin position="433"/>
        <end position="452"/>
    </location>
</feature>
<gene>
    <name evidence="9" type="ORF">D0Z07_3314</name>
</gene>
<evidence type="ECO:0000256" key="6">
    <source>
        <dbReference type="SAM" id="MobiDB-lite"/>
    </source>
</evidence>
<feature type="transmembrane region" description="Helical" evidence="7">
    <location>
        <begin position="199"/>
        <end position="222"/>
    </location>
</feature>
<keyword evidence="10" id="KW-1185">Reference proteome</keyword>
<dbReference type="InterPro" id="IPR036259">
    <property type="entry name" value="MFS_trans_sf"/>
</dbReference>
<keyword evidence="5 7" id="KW-0472">Membrane</keyword>
<name>A0A9P6VMB6_9HELO</name>
<evidence type="ECO:0000256" key="7">
    <source>
        <dbReference type="SAM" id="Phobius"/>
    </source>
</evidence>
<keyword evidence="4 7" id="KW-1133">Transmembrane helix</keyword>
<evidence type="ECO:0000256" key="4">
    <source>
        <dbReference type="ARBA" id="ARBA00022989"/>
    </source>
</evidence>
<keyword evidence="2" id="KW-0813">Transport</keyword>
<dbReference type="InterPro" id="IPR011701">
    <property type="entry name" value="MFS"/>
</dbReference>
<evidence type="ECO:0000256" key="2">
    <source>
        <dbReference type="ARBA" id="ARBA00022448"/>
    </source>
</evidence>
<dbReference type="GO" id="GO:0022857">
    <property type="term" value="F:transmembrane transporter activity"/>
    <property type="evidence" value="ECO:0007669"/>
    <property type="project" value="InterPro"/>
</dbReference>
<evidence type="ECO:0000256" key="5">
    <source>
        <dbReference type="ARBA" id="ARBA00023136"/>
    </source>
</evidence>
<feature type="transmembrane region" description="Helical" evidence="7">
    <location>
        <begin position="165"/>
        <end position="187"/>
    </location>
</feature>
<evidence type="ECO:0000259" key="8">
    <source>
        <dbReference type="PROSITE" id="PS50850"/>
    </source>
</evidence>
<evidence type="ECO:0000256" key="1">
    <source>
        <dbReference type="ARBA" id="ARBA00004141"/>
    </source>
</evidence>
<dbReference type="Gene3D" id="1.20.1250.20">
    <property type="entry name" value="MFS general substrate transporter like domains"/>
    <property type="match status" value="1"/>
</dbReference>
<feature type="transmembrane region" description="Helical" evidence="7">
    <location>
        <begin position="348"/>
        <end position="372"/>
    </location>
</feature>
<evidence type="ECO:0000256" key="3">
    <source>
        <dbReference type="ARBA" id="ARBA00022692"/>
    </source>
</evidence>
<feature type="transmembrane region" description="Helical" evidence="7">
    <location>
        <begin position="464"/>
        <end position="483"/>
    </location>
</feature>